<dbReference type="Pfam" id="PF04146">
    <property type="entry name" value="YTH"/>
    <property type="match status" value="1"/>
</dbReference>
<dbReference type="InterPro" id="IPR011709">
    <property type="entry name" value="DEAD-box_helicase_OB_fold"/>
</dbReference>
<dbReference type="Gene3D" id="3.10.590.10">
    <property type="entry name" value="ph1033 like domains"/>
    <property type="match status" value="1"/>
</dbReference>
<dbReference type="FunFam" id="1.20.120.1080:FF:000008">
    <property type="entry name" value="probable ATP-dependent RNA helicase YTHDC2"/>
    <property type="match status" value="1"/>
</dbReference>
<feature type="compositionally biased region" description="Low complexity" evidence="8">
    <location>
        <begin position="1166"/>
        <end position="1186"/>
    </location>
</feature>
<dbReference type="SUPFAM" id="SSF82708">
    <property type="entry name" value="R3H domain"/>
    <property type="match status" value="1"/>
</dbReference>
<feature type="region of interest" description="Disordered" evidence="8">
    <location>
        <begin position="398"/>
        <end position="428"/>
    </location>
</feature>
<evidence type="ECO:0000256" key="3">
    <source>
        <dbReference type="ARBA" id="ARBA00022741"/>
    </source>
</evidence>
<dbReference type="InterPro" id="IPR036770">
    <property type="entry name" value="Ankyrin_rpt-contain_sf"/>
</dbReference>
<accession>A0A9W3A967</accession>
<dbReference type="SUPFAM" id="SSF52540">
    <property type="entry name" value="P-loop containing nucleoside triphosphate hydrolases"/>
    <property type="match status" value="2"/>
</dbReference>
<feature type="repeat" description="ANK" evidence="7">
    <location>
        <begin position="474"/>
        <end position="506"/>
    </location>
</feature>
<protein>
    <recommendedName>
        <fullName evidence="2">RNA helicase</fullName>
        <ecNumber evidence="2">3.6.4.13</ecNumber>
    </recommendedName>
</protein>
<sequence>MPRKDPNRSERGPKLHESVCIGEDVKIGIHLAIQRFRLDPDSQELSFPSSFSTTERAYVHRYCCQLGSLKTWSRGNGQNRYITVRKVEGGRNSRTLPSLFSLAHSAAQLNTLLNKYPVTVKEKQDLTVITDRGSNLNDNRERSNFGRLSHNVPQVPPKRSPSELNKFRETLPIYKMGSSIIESINNNQVILVAGETGSGKTTQVPQLILDDYCERQLPCRILCTQPRRIAALSVSERVALERGERLGHTVGYQIRLDSKISPKTILTFCTTGVLLRTFMGGDACLSTVTHILVDEVHERDRFTDFLLLCLKEALPRHPNLHLILMSATLNLDLFSGYFNNCPVVCVAGNLFQVTEYFLEDILKWTGHVNKLIDKDVTKKQKFKKQEEQLTEWCSKQLTLSDTTPGSGTEDDSDVTTSDNAELGEEKEDLDPWIVEEMDKLLREAWQTGNEELFNQILHLISNENVSVDYVQTETSITPLMIAAARGFINVVEHLLTLGADANLKTTNNWTAIDFARKFNRIDIEELLKAHCSSLAFDLEKTDEEDVQLTSEEDRELLSVYQHNFDDEKVDIELVNNLIFKIHSAEGEGAILVFLPGFDEIVCLKTAITEDRRFEHSRFVINLLHSSLQQSEQKKVFKNPPSGVRKIILSTNIAETSITIDDVVFVIDCGKVKEKTFDALTSFTSLKSNWISKASALQRKGRAGRCQPGKCYHLFSRPRYMHLHDFQTPEILRLPLQELCLQCKLLAPLNESVIDFLQKCPQAPPQLVIHNAVQILKQIDAFDPFEDLTELGQHLADLPIEPRLGKMILYSVVLKCLDPVLTIVCTLSFKEPFIIPALPSEKRSVMGKRRRFAEETYSDHMVFLRSFQAWQKAKSEGWERAFCEKNYISSATMEMLLGMRMQLLAQLRASGFLRARGAGDIRDLNTNSDNWALVKACLLAGTYPNLMQRDASMALCTLNERNIRFHSSSVLQPFTSATNINTSKSLKKFVRSLPSKWIIYDEMSRFQRVSLAKYCSLVSPTAVFLFGGPSKITTDAIVQQQQEFDEDEMSNSNKIAPNVTVKLDDWIGFDFESELEAKLAIQFRMKWHSLFLNRMKHPSKAWSLAEEAVLQTINAVLTNAEKAIGLENPIGVGQRPRTVESLMGTGFEDYYNRPPGNGGASGGGGYSFQQHFPQHQQHPYQHQQQQQHHSHQQHQHYQAQQQHFYRNNNNIRSYNHLQQRNYQGYNKPVPVNTMSRESSSSTPLDSPQSGSPSSSVSATGTTATANNSSGVEEGRYFLMRCNNQKIVDVSETKGIWATSVSNETKLNRAFNSGKPVYLIFSVPGNANFQGYAKMTSLISKNRSPDFPGSGLTGTFSVSWVKRATIPFSNTNFLNNPWNENRRVHTGRDGQEIEPKIGLELIKLWDTIQARRPQSSSKKKTNGPPATPGKKQPSQKSGQKEKSYKCETPSEECGKERSDMSHSSPSPSSSTNTNHSSNSSTTSPAFGQKSDKTSGAYSSGVAGSQFQGHQNYSNTGGKGYFPHQPGAYVQPVVGLPAGLNSVLLSQQSGHSHGNSSGQSQQQQHYFHGTE</sequence>
<feature type="domain" description="Helicase C-terminal" evidence="12">
    <location>
        <begin position="573"/>
        <end position="746"/>
    </location>
</feature>
<dbReference type="OMA" id="EWIKRAN"/>
<feature type="region of interest" description="Disordered" evidence="8">
    <location>
        <begin position="1223"/>
        <end position="1267"/>
    </location>
</feature>
<dbReference type="RefSeq" id="XP_055883847.1">
    <property type="nucleotide sequence ID" value="XM_056027872.1"/>
</dbReference>
<evidence type="ECO:0000256" key="6">
    <source>
        <dbReference type="ARBA" id="ARBA00022840"/>
    </source>
</evidence>
<evidence type="ECO:0000259" key="9">
    <source>
        <dbReference type="PROSITE" id="PS50882"/>
    </source>
</evidence>
<organism evidence="13 14">
    <name type="scientific">Biomphalaria glabrata</name>
    <name type="common">Bloodfluke planorb</name>
    <name type="synonym">Freshwater snail</name>
    <dbReference type="NCBI Taxonomy" id="6526"/>
    <lineage>
        <taxon>Eukaryota</taxon>
        <taxon>Metazoa</taxon>
        <taxon>Spiralia</taxon>
        <taxon>Lophotrochozoa</taxon>
        <taxon>Mollusca</taxon>
        <taxon>Gastropoda</taxon>
        <taxon>Heterobranchia</taxon>
        <taxon>Euthyneura</taxon>
        <taxon>Panpulmonata</taxon>
        <taxon>Hygrophila</taxon>
        <taxon>Lymnaeoidea</taxon>
        <taxon>Planorbidae</taxon>
        <taxon>Biomphalaria</taxon>
    </lineage>
</organism>
<dbReference type="Gene3D" id="1.20.120.1080">
    <property type="match status" value="1"/>
</dbReference>
<dbReference type="PANTHER" id="PTHR18934">
    <property type="entry name" value="ATP-DEPENDENT RNA HELICASE"/>
    <property type="match status" value="1"/>
</dbReference>
<dbReference type="FunFam" id="3.40.50.300:FF:001528">
    <property type="entry name" value="ATP-dependent RNA helicase YTHDC2"/>
    <property type="match status" value="1"/>
</dbReference>
<proteinExistence type="inferred from homology"/>
<dbReference type="FunFam" id="3.40.50.300:FF:000284">
    <property type="entry name" value="probable ATP-dependent RNA helicase YTHDC2"/>
    <property type="match status" value="1"/>
</dbReference>
<dbReference type="PROSITE" id="PS51192">
    <property type="entry name" value="HELICASE_ATP_BIND_1"/>
    <property type="match status" value="1"/>
</dbReference>
<dbReference type="GeneID" id="106073673"/>
<evidence type="ECO:0000256" key="4">
    <source>
        <dbReference type="ARBA" id="ARBA00022801"/>
    </source>
</evidence>
<dbReference type="InterPro" id="IPR007275">
    <property type="entry name" value="YTH_domain"/>
</dbReference>
<gene>
    <name evidence="14 15 16" type="primary">LOC106073673</name>
</gene>
<keyword evidence="13" id="KW-1185">Reference proteome</keyword>
<feature type="domain" description="YTH" evidence="9">
    <location>
        <begin position="1273"/>
        <end position="1403"/>
    </location>
</feature>
<reference evidence="14 15" key="1">
    <citation type="submission" date="2025-04" db="UniProtKB">
        <authorList>
            <consortium name="RefSeq"/>
        </authorList>
    </citation>
    <scope>IDENTIFICATION</scope>
</reference>
<dbReference type="InterPro" id="IPR014001">
    <property type="entry name" value="Helicase_ATP-bd"/>
</dbReference>
<evidence type="ECO:0000259" key="11">
    <source>
        <dbReference type="PROSITE" id="PS51192"/>
    </source>
</evidence>
<evidence type="ECO:0000313" key="16">
    <source>
        <dbReference type="RefSeq" id="XP_055883862.1"/>
    </source>
</evidence>
<feature type="region of interest" description="Disordered" evidence="8">
    <location>
        <begin position="1542"/>
        <end position="1568"/>
    </location>
</feature>
<dbReference type="RefSeq" id="XP_055883862.1">
    <property type="nucleotide sequence ID" value="XM_056027887.1"/>
</dbReference>
<dbReference type="Pfam" id="PF07717">
    <property type="entry name" value="OB_NTP_bind"/>
    <property type="match status" value="1"/>
</dbReference>
<feature type="domain" description="R3H" evidence="10">
    <location>
        <begin position="23"/>
        <end position="88"/>
    </location>
</feature>
<dbReference type="Pfam" id="PF00270">
    <property type="entry name" value="DEAD"/>
    <property type="match status" value="1"/>
</dbReference>
<feature type="compositionally biased region" description="Low complexity" evidence="8">
    <location>
        <begin position="1543"/>
        <end position="1562"/>
    </location>
</feature>
<dbReference type="CDD" id="cd18791">
    <property type="entry name" value="SF2_C_RHA"/>
    <property type="match status" value="1"/>
</dbReference>
<dbReference type="Gene3D" id="1.25.40.20">
    <property type="entry name" value="Ankyrin repeat-containing domain"/>
    <property type="match status" value="1"/>
</dbReference>
<feature type="compositionally biased region" description="Low complexity" evidence="8">
    <location>
        <begin position="1234"/>
        <end position="1267"/>
    </location>
</feature>
<dbReference type="InterPro" id="IPR048333">
    <property type="entry name" value="HA2_WH"/>
</dbReference>
<evidence type="ECO:0000256" key="1">
    <source>
        <dbReference type="ARBA" id="ARBA00008792"/>
    </source>
</evidence>
<evidence type="ECO:0000256" key="7">
    <source>
        <dbReference type="PROSITE-ProRule" id="PRU00023"/>
    </source>
</evidence>
<dbReference type="SMART" id="SM00248">
    <property type="entry name" value="ANK"/>
    <property type="match status" value="1"/>
</dbReference>
<dbReference type="PROSITE" id="PS51194">
    <property type="entry name" value="HELICASE_CTER"/>
    <property type="match status" value="1"/>
</dbReference>
<evidence type="ECO:0000256" key="8">
    <source>
        <dbReference type="SAM" id="MobiDB-lite"/>
    </source>
</evidence>
<evidence type="ECO:0000313" key="14">
    <source>
        <dbReference type="RefSeq" id="XP_055883847.1"/>
    </source>
</evidence>
<feature type="region of interest" description="Disordered" evidence="8">
    <location>
        <begin position="1406"/>
        <end position="1529"/>
    </location>
</feature>
<dbReference type="SMART" id="SM00487">
    <property type="entry name" value="DEXDc"/>
    <property type="match status" value="1"/>
</dbReference>
<keyword evidence="4" id="KW-0378">Hydrolase</keyword>
<comment type="similarity">
    <text evidence="1">Belongs to the DEAD box helicase family. DEAH subfamily.</text>
</comment>
<dbReference type="SMART" id="SM00490">
    <property type="entry name" value="HELICc"/>
    <property type="match status" value="1"/>
</dbReference>
<dbReference type="EC" id="3.6.4.13" evidence="2"/>
<dbReference type="SUPFAM" id="SSF48403">
    <property type="entry name" value="Ankyrin repeat"/>
    <property type="match status" value="1"/>
</dbReference>
<evidence type="ECO:0000256" key="2">
    <source>
        <dbReference type="ARBA" id="ARBA00012552"/>
    </source>
</evidence>
<evidence type="ECO:0000313" key="15">
    <source>
        <dbReference type="RefSeq" id="XP_055883853.1"/>
    </source>
</evidence>
<dbReference type="InterPro" id="IPR001374">
    <property type="entry name" value="R3H_dom"/>
</dbReference>
<dbReference type="GO" id="GO:0003723">
    <property type="term" value="F:RNA binding"/>
    <property type="evidence" value="ECO:0007669"/>
    <property type="project" value="InterPro"/>
</dbReference>
<evidence type="ECO:0000259" key="12">
    <source>
        <dbReference type="PROSITE" id="PS51194"/>
    </source>
</evidence>
<dbReference type="SMART" id="SM00393">
    <property type="entry name" value="R3H"/>
    <property type="match status" value="1"/>
</dbReference>
<keyword evidence="3" id="KW-0547">Nucleotide-binding</keyword>
<dbReference type="PANTHER" id="PTHR18934:SF213">
    <property type="entry name" value="3'-5' RNA HELICASE YTHDC2"/>
    <property type="match status" value="1"/>
</dbReference>
<dbReference type="InterPro" id="IPR007502">
    <property type="entry name" value="Helicase-assoc_dom"/>
</dbReference>
<dbReference type="Pfam" id="PF04408">
    <property type="entry name" value="WHD_HA2"/>
    <property type="match status" value="1"/>
</dbReference>
<evidence type="ECO:0000256" key="5">
    <source>
        <dbReference type="ARBA" id="ARBA00022806"/>
    </source>
</evidence>
<feature type="region of interest" description="Disordered" evidence="8">
    <location>
        <begin position="1145"/>
        <end position="1200"/>
    </location>
</feature>
<feature type="compositionally biased region" description="Low complexity" evidence="8">
    <location>
        <begin position="1426"/>
        <end position="1435"/>
    </location>
</feature>
<dbReference type="OrthoDB" id="6103986at2759"/>
<feature type="domain" description="Helicase ATP-binding" evidence="11">
    <location>
        <begin position="181"/>
        <end position="347"/>
    </location>
</feature>
<keyword evidence="7" id="KW-0040">ANK repeat</keyword>
<evidence type="ECO:0000313" key="13">
    <source>
        <dbReference type="Proteomes" id="UP001165740"/>
    </source>
</evidence>
<keyword evidence="5" id="KW-0347">Helicase</keyword>
<dbReference type="GO" id="GO:0016787">
    <property type="term" value="F:hydrolase activity"/>
    <property type="evidence" value="ECO:0007669"/>
    <property type="project" value="UniProtKB-KW"/>
</dbReference>
<dbReference type="Pfam" id="PF21010">
    <property type="entry name" value="HA2_C"/>
    <property type="match status" value="1"/>
</dbReference>
<dbReference type="CDD" id="cd21134">
    <property type="entry name" value="YTH"/>
    <property type="match status" value="1"/>
</dbReference>
<dbReference type="RefSeq" id="XP_055883853.1">
    <property type="nucleotide sequence ID" value="XM_056027878.1"/>
</dbReference>
<dbReference type="InterPro" id="IPR002110">
    <property type="entry name" value="Ankyrin_rpt"/>
</dbReference>
<feature type="compositionally biased region" description="Polar residues" evidence="8">
    <location>
        <begin position="1491"/>
        <end position="1513"/>
    </location>
</feature>
<dbReference type="PROSITE" id="PS50088">
    <property type="entry name" value="ANK_REPEAT"/>
    <property type="match status" value="1"/>
</dbReference>
<dbReference type="SMART" id="SM00847">
    <property type="entry name" value="HA2"/>
    <property type="match status" value="1"/>
</dbReference>
<dbReference type="Pfam" id="PF01424">
    <property type="entry name" value="R3H"/>
    <property type="match status" value="1"/>
</dbReference>
<dbReference type="Gene3D" id="3.30.1370.50">
    <property type="entry name" value="R3H-like domain"/>
    <property type="match status" value="1"/>
</dbReference>
<dbReference type="GO" id="GO:0005524">
    <property type="term" value="F:ATP binding"/>
    <property type="evidence" value="ECO:0007669"/>
    <property type="project" value="UniProtKB-KW"/>
</dbReference>
<feature type="compositionally biased region" description="Low complexity" evidence="8">
    <location>
        <begin position="1459"/>
        <end position="1482"/>
    </location>
</feature>
<feature type="compositionally biased region" description="Gly residues" evidence="8">
    <location>
        <begin position="1155"/>
        <end position="1165"/>
    </location>
</feature>
<dbReference type="PROSITE" id="PS51061">
    <property type="entry name" value="R3H"/>
    <property type="match status" value="1"/>
</dbReference>
<dbReference type="Pfam" id="PF13857">
    <property type="entry name" value="Ank_5"/>
    <property type="match status" value="1"/>
</dbReference>
<dbReference type="PROSITE" id="PS50882">
    <property type="entry name" value="YTH"/>
    <property type="match status" value="1"/>
</dbReference>
<evidence type="ECO:0000259" key="10">
    <source>
        <dbReference type="PROSITE" id="PS51061"/>
    </source>
</evidence>
<dbReference type="InterPro" id="IPR001650">
    <property type="entry name" value="Helicase_C-like"/>
</dbReference>
<keyword evidence="6" id="KW-0067">ATP-binding</keyword>
<dbReference type="PROSITE" id="PS50297">
    <property type="entry name" value="ANK_REP_REGION"/>
    <property type="match status" value="1"/>
</dbReference>
<name>A0A9W3A967_BIOGL</name>
<dbReference type="GO" id="GO:0003724">
    <property type="term" value="F:RNA helicase activity"/>
    <property type="evidence" value="ECO:0007669"/>
    <property type="project" value="UniProtKB-EC"/>
</dbReference>
<dbReference type="Gene3D" id="3.40.50.300">
    <property type="entry name" value="P-loop containing nucleotide triphosphate hydrolases"/>
    <property type="match status" value="2"/>
</dbReference>
<dbReference type="Pfam" id="PF00271">
    <property type="entry name" value="Helicase_C"/>
    <property type="match status" value="1"/>
</dbReference>
<dbReference type="InterPro" id="IPR011545">
    <property type="entry name" value="DEAD/DEAH_box_helicase_dom"/>
</dbReference>
<dbReference type="InterPro" id="IPR036867">
    <property type="entry name" value="R3H_dom_sf"/>
</dbReference>
<dbReference type="Proteomes" id="UP001165740">
    <property type="component" value="Chromosome 1"/>
</dbReference>
<dbReference type="InterPro" id="IPR027417">
    <property type="entry name" value="P-loop_NTPase"/>
</dbReference>